<evidence type="ECO:0000256" key="3">
    <source>
        <dbReference type="ARBA" id="ARBA00044881"/>
    </source>
</evidence>
<dbReference type="Pfam" id="PF07690">
    <property type="entry name" value="MFS_1"/>
    <property type="match status" value="1"/>
</dbReference>
<dbReference type="CDD" id="cd06174">
    <property type="entry name" value="MFS"/>
    <property type="match status" value="1"/>
</dbReference>
<dbReference type="InterPro" id="IPR011701">
    <property type="entry name" value="MFS"/>
</dbReference>
<gene>
    <name evidence="20" type="ORF">METZ01_LOCUS193981</name>
</gene>
<dbReference type="GO" id="GO:0022857">
    <property type="term" value="F:transmembrane transporter activity"/>
    <property type="evidence" value="ECO:0007669"/>
    <property type="project" value="InterPro"/>
</dbReference>
<comment type="catalytic activity">
    <reaction evidence="7">
        <text>L-aspartyl-L-lysine(out) = L-aspartyl-L-lysine(in)</text>
        <dbReference type="Rhea" id="RHEA:79411"/>
        <dbReference type="ChEBI" id="CHEBI:229953"/>
    </reaction>
</comment>
<reference evidence="20" key="1">
    <citation type="submission" date="2018-05" db="EMBL/GenBank/DDBJ databases">
        <authorList>
            <person name="Lanie J.A."/>
            <person name="Ng W.-L."/>
            <person name="Kazmierczak K.M."/>
            <person name="Andrzejewski T.M."/>
            <person name="Davidsen T.M."/>
            <person name="Wayne K.J."/>
            <person name="Tettelin H."/>
            <person name="Glass J.I."/>
            <person name="Rusch D."/>
            <person name="Podicherti R."/>
            <person name="Tsui H.-C.T."/>
            <person name="Winkler M.E."/>
        </authorList>
    </citation>
    <scope>NUCLEOTIDE SEQUENCE</scope>
</reference>
<evidence type="ECO:0000256" key="5">
    <source>
        <dbReference type="ARBA" id="ARBA00044891"/>
    </source>
</evidence>
<keyword evidence="18" id="KW-0472">Membrane</keyword>
<accession>A0A382DU93</accession>
<dbReference type="SUPFAM" id="SSF103473">
    <property type="entry name" value="MFS general substrate transporter"/>
    <property type="match status" value="1"/>
</dbReference>
<feature type="domain" description="Major facilitator superfamily (MFS) profile" evidence="19">
    <location>
        <begin position="30"/>
        <end position="418"/>
    </location>
</feature>
<evidence type="ECO:0000256" key="13">
    <source>
        <dbReference type="ARBA" id="ARBA00044924"/>
    </source>
</evidence>
<comment type="catalytic activity">
    <reaction evidence="6">
        <text>L-alpha-aminoacyl-L-lysine(out) = L-alpha-aminoacyl-L-lysine(in)</text>
        <dbReference type="Rhea" id="RHEA:79383"/>
        <dbReference type="ChEBI" id="CHEBI:229966"/>
    </reaction>
</comment>
<keyword evidence="18" id="KW-0812">Transmembrane</keyword>
<dbReference type="PROSITE" id="PS50850">
    <property type="entry name" value="MFS"/>
    <property type="match status" value="1"/>
</dbReference>
<comment type="catalytic activity">
    <reaction evidence="2">
        <text>L-histidyl-glycine(out) = L-histidyl-glycine(in)</text>
        <dbReference type="Rhea" id="RHEA:79395"/>
        <dbReference type="ChEBI" id="CHEBI:229957"/>
    </reaction>
</comment>
<dbReference type="InterPro" id="IPR052187">
    <property type="entry name" value="MFSD1"/>
</dbReference>
<feature type="transmembrane region" description="Helical" evidence="18">
    <location>
        <begin position="122"/>
        <end position="149"/>
    </location>
</feature>
<evidence type="ECO:0000256" key="14">
    <source>
        <dbReference type="ARBA" id="ARBA00044985"/>
    </source>
</evidence>
<comment type="catalytic activity">
    <reaction evidence="13">
        <text>L-lysyl-glycine(out) = L-lysyl-glycine(in)</text>
        <dbReference type="Rhea" id="RHEA:79407"/>
        <dbReference type="ChEBI" id="CHEBI:191202"/>
    </reaction>
</comment>
<evidence type="ECO:0000256" key="17">
    <source>
        <dbReference type="ARBA" id="ARBA00046376"/>
    </source>
</evidence>
<evidence type="ECO:0000256" key="11">
    <source>
        <dbReference type="ARBA" id="ARBA00044912"/>
    </source>
</evidence>
<feature type="transmembrane region" description="Helical" evidence="18">
    <location>
        <begin position="97"/>
        <end position="116"/>
    </location>
</feature>
<name>A0A382DU93_9ZZZZ</name>
<evidence type="ECO:0000256" key="8">
    <source>
        <dbReference type="ARBA" id="ARBA00044899"/>
    </source>
</evidence>
<feature type="transmembrane region" description="Helical" evidence="18">
    <location>
        <begin position="187"/>
        <end position="208"/>
    </location>
</feature>
<sequence>MHDPSFIVVRLFDVRKKFPEEPGHNNSYRWVIFSGVFGIYLGFGMVAMSLAPLVGEIRADLNLTRGEMGIALGTWQFIYIGTSPVAGRMVDRLGVEYSLAIGASLVFISGITRSLVHDLPTLCMAVALFGIGGPLISACAPTAAGLWFTNERERKFAVGAFTSAPVVGSIAVLIMSNSLLMPLTNSWRWTIAIETLVIAFALLFWISIADFKVQKSQNVEKEKRETFQIWKSVVDSIEIKIIFFLGVAVFFLSHGLGGWMPEILREHIGFSSMAASNWTAASLGIGILVSLLLPLRTRRENFSLILTCILLLIVSSLITIMFLPSYMVPVSVMIAGSRSALIPLVILALMESPRVNANQMGTAYGLWFASAEIGGVLGPVSAGRLADSVFGYDGVLWLMVAVCLMMILLAYALRMRTDERN</sequence>
<dbReference type="AlphaFoldDB" id="A0A382DU93"/>
<comment type="catalytic activity">
    <reaction evidence="5">
        <text>L-lysyl-L-alpha-amino acid(out) = L-lysyl-L-alpha-amino acid(in)</text>
        <dbReference type="Rhea" id="RHEA:79387"/>
        <dbReference type="ChEBI" id="CHEBI:229965"/>
    </reaction>
</comment>
<proteinExistence type="predicted"/>
<protein>
    <recommendedName>
        <fullName evidence="14">Lysosomal dipeptide transporter MFSD1</fullName>
    </recommendedName>
    <alternativeName>
        <fullName evidence="15">Major facilitator superfamily domain-containing protein 1</fullName>
    </alternativeName>
</protein>
<comment type="subunit">
    <text evidence="17">Homodimer. Interacts with lysosomal protein GLMP (via lumenal domain); the interaction starts while both proteins are still in the endoplasmic reticulum and is required for stabilization of MFSD1 in lysosomes but has no direct effect on its targeting to lysosomes or transporter activity.</text>
</comment>
<evidence type="ECO:0000256" key="4">
    <source>
        <dbReference type="ARBA" id="ARBA00044884"/>
    </source>
</evidence>
<comment type="catalytic activity">
    <reaction evidence="1">
        <text>L-lysyl-L-alanine(out) = L-lysyl-L-alanine(in)</text>
        <dbReference type="Rhea" id="RHEA:79399"/>
        <dbReference type="ChEBI" id="CHEBI:229954"/>
    </reaction>
</comment>
<evidence type="ECO:0000256" key="12">
    <source>
        <dbReference type="ARBA" id="ARBA00044919"/>
    </source>
</evidence>
<evidence type="ECO:0000256" key="7">
    <source>
        <dbReference type="ARBA" id="ARBA00044898"/>
    </source>
</evidence>
<dbReference type="Gene3D" id="1.20.1250.20">
    <property type="entry name" value="MFS general substrate transporter like domains"/>
    <property type="match status" value="1"/>
</dbReference>
<evidence type="ECO:0000313" key="20">
    <source>
        <dbReference type="EMBL" id="SVB41127.1"/>
    </source>
</evidence>
<dbReference type="InterPro" id="IPR036259">
    <property type="entry name" value="MFS_trans_sf"/>
</dbReference>
<dbReference type="EMBL" id="UINC01040776">
    <property type="protein sequence ID" value="SVB41127.1"/>
    <property type="molecule type" value="Genomic_DNA"/>
</dbReference>
<evidence type="ECO:0000256" key="2">
    <source>
        <dbReference type="ARBA" id="ARBA00044878"/>
    </source>
</evidence>
<comment type="function">
    <text evidence="16">Lysosomal dipeptide uniporter that selectively exports lysine, arginine or histidine-containing dipeptides with a net positive charge from the lysosome lumen into the cytosol. Could play a role in a specific type of protein O-glycosylation indirectly regulating macrophages migration and tissue invasion. Also essential for liver homeostasis.</text>
</comment>
<evidence type="ECO:0000256" key="15">
    <source>
        <dbReference type="ARBA" id="ARBA00045018"/>
    </source>
</evidence>
<feature type="transmembrane region" description="Helical" evidence="18">
    <location>
        <begin position="156"/>
        <end position="175"/>
    </location>
</feature>
<feature type="transmembrane region" description="Helical" evidence="18">
    <location>
        <begin position="30"/>
        <end position="55"/>
    </location>
</feature>
<evidence type="ECO:0000256" key="16">
    <source>
        <dbReference type="ARBA" id="ARBA00045709"/>
    </source>
</evidence>
<feature type="transmembrane region" description="Helical" evidence="18">
    <location>
        <begin position="302"/>
        <end position="324"/>
    </location>
</feature>
<dbReference type="PANTHER" id="PTHR23512:SF12">
    <property type="entry name" value="TRANSPORTER, PUTATIVE (AFU_ORTHOLOGUE AFUA_4G00260)-RELATED"/>
    <property type="match status" value="1"/>
</dbReference>
<evidence type="ECO:0000256" key="18">
    <source>
        <dbReference type="SAM" id="Phobius"/>
    </source>
</evidence>
<feature type="transmembrane region" description="Helical" evidence="18">
    <location>
        <begin position="394"/>
        <end position="413"/>
    </location>
</feature>
<organism evidence="20">
    <name type="scientific">marine metagenome</name>
    <dbReference type="NCBI Taxonomy" id="408172"/>
    <lineage>
        <taxon>unclassified sequences</taxon>
        <taxon>metagenomes</taxon>
        <taxon>ecological metagenomes</taxon>
    </lineage>
</organism>
<comment type="catalytic activity">
    <reaction evidence="10">
        <text>L-arginyl-glycine(out) = L-arginyl-glycine(in)</text>
        <dbReference type="Rhea" id="RHEA:79391"/>
        <dbReference type="ChEBI" id="CHEBI:229955"/>
    </reaction>
</comment>
<comment type="catalytic activity">
    <reaction evidence="11">
        <text>L-histidyl-L-alpha-amino acid(out) = L-histidyl-L-alpha-amino acid(in)</text>
        <dbReference type="Rhea" id="RHEA:79379"/>
        <dbReference type="ChEBI" id="CHEBI:229964"/>
    </reaction>
</comment>
<comment type="catalytic activity">
    <reaction evidence="8">
        <text>L-arginyl-L-alpha-amino acid(out) = L-arginyl-L-alpha-amino acid(in)</text>
        <dbReference type="Rhea" id="RHEA:79371"/>
        <dbReference type="ChEBI" id="CHEBI:84315"/>
    </reaction>
</comment>
<evidence type="ECO:0000256" key="1">
    <source>
        <dbReference type="ARBA" id="ARBA00044876"/>
    </source>
</evidence>
<feature type="transmembrane region" description="Helical" evidence="18">
    <location>
        <begin position="362"/>
        <end position="382"/>
    </location>
</feature>
<dbReference type="InterPro" id="IPR020846">
    <property type="entry name" value="MFS_dom"/>
</dbReference>
<evidence type="ECO:0000256" key="9">
    <source>
        <dbReference type="ARBA" id="ARBA00044900"/>
    </source>
</evidence>
<comment type="catalytic activity">
    <reaction evidence="12">
        <text>L-alanyl-L-lysine(out) = L-alanyl-L-lysine(in)</text>
        <dbReference type="Rhea" id="RHEA:79415"/>
        <dbReference type="ChEBI" id="CHEBI:192470"/>
    </reaction>
</comment>
<evidence type="ECO:0000256" key="10">
    <source>
        <dbReference type="ARBA" id="ARBA00044903"/>
    </source>
</evidence>
<evidence type="ECO:0000256" key="6">
    <source>
        <dbReference type="ARBA" id="ARBA00044893"/>
    </source>
</evidence>
<feature type="transmembrane region" description="Helical" evidence="18">
    <location>
        <begin position="273"/>
        <end position="295"/>
    </location>
</feature>
<evidence type="ECO:0000259" key="19">
    <source>
        <dbReference type="PROSITE" id="PS50850"/>
    </source>
</evidence>
<feature type="transmembrane region" description="Helical" evidence="18">
    <location>
        <begin position="229"/>
        <end position="253"/>
    </location>
</feature>
<comment type="catalytic activity">
    <reaction evidence="9">
        <text>L-lysyl-L-lysine(out) = L-lysyl-L-lysine(in)</text>
        <dbReference type="Rhea" id="RHEA:79403"/>
        <dbReference type="ChEBI" id="CHEBI:229956"/>
    </reaction>
</comment>
<feature type="transmembrane region" description="Helical" evidence="18">
    <location>
        <begin position="330"/>
        <end position="350"/>
    </location>
</feature>
<dbReference type="PANTHER" id="PTHR23512">
    <property type="entry name" value="MAJOR FACILITATOR SUPERFAMILY DOMAIN-CONTAINING PROTEIN 1"/>
    <property type="match status" value="1"/>
</dbReference>
<comment type="catalytic activity">
    <reaction evidence="4">
        <text>L-alpha-aminoacyl-L-histidine(out) = L-alpha-aminoacyl-L-histidine(in)</text>
        <dbReference type="Rhea" id="RHEA:79375"/>
        <dbReference type="ChEBI" id="CHEBI:229967"/>
    </reaction>
</comment>
<keyword evidence="18" id="KW-1133">Transmembrane helix</keyword>
<comment type="catalytic activity">
    <reaction evidence="3">
        <text>L-alpha-aminoacyl-L-arginine(out) = L-alpha-aminoacyl-L-arginine(in)</text>
        <dbReference type="Rhea" id="RHEA:79367"/>
        <dbReference type="ChEBI" id="CHEBI:229968"/>
    </reaction>
</comment>